<feature type="compositionally biased region" description="Basic and acidic residues" evidence="1">
    <location>
        <begin position="11"/>
        <end position="34"/>
    </location>
</feature>
<dbReference type="AlphaFoldDB" id="A0AA39J5G5"/>
<organism evidence="2 3">
    <name type="scientific">Armillaria tabescens</name>
    <name type="common">Ringless honey mushroom</name>
    <name type="synonym">Agaricus tabescens</name>
    <dbReference type="NCBI Taxonomy" id="1929756"/>
    <lineage>
        <taxon>Eukaryota</taxon>
        <taxon>Fungi</taxon>
        <taxon>Dikarya</taxon>
        <taxon>Basidiomycota</taxon>
        <taxon>Agaricomycotina</taxon>
        <taxon>Agaricomycetes</taxon>
        <taxon>Agaricomycetidae</taxon>
        <taxon>Agaricales</taxon>
        <taxon>Marasmiineae</taxon>
        <taxon>Physalacriaceae</taxon>
        <taxon>Desarmillaria</taxon>
    </lineage>
</organism>
<dbReference type="GeneID" id="85354130"/>
<comment type="caution">
    <text evidence="2">The sequence shown here is derived from an EMBL/GenBank/DDBJ whole genome shotgun (WGS) entry which is preliminary data.</text>
</comment>
<name>A0AA39J5G5_ARMTA</name>
<evidence type="ECO:0000313" key="3">
    <source>
        <dbReference type="Proteomes" id="UP001175211"/>
    </source>
</evidence>
<reference evidence="2" key="1">
    <citation type="submission" date="2023-06" db="EMBL/GenBank/DDBJ databases">
        <authorList>
            <consortium name="Lawrence Berkeley National Laboratory"/>
            <person name="Ahrendt S."/>
            <person name="Sahu N."/>
            <person name="Indic B."/>
            <person name="Wong-Bajracharya J."/>
            <person name="Merenyi Z."/>
            <person name="Ke H.-M."/>
            <person name="Monk M."/>
            <person name="Kocsube S."/>
            <person name="Drula E."/>
            <person name="Lipzen A."/>
            <person name="Balint B."/>
            <person name="Henrissat B."/>
            <person name="Andreopoulos B."/>
            <person name="Martin F.M."/>
            <person name="Harder C.B."/>
            <person name="Rigling D."/>
            <person name="Ford K.L."/>
            <person name="Foster G.D."/>
            <person name="Pangilinan J."/>
            <person name="Papanicolaou A."/>
            <person name="Barry K."/>
            <person name="LaButti K."/>
            <person name="Viragh M."/>
            <person name="Koriabine M."/>
            <person name="Yan M."/>
            <person name="Riley R."/>
            <person name="Champramary S."/>
            <person name="Plett K.L."/>
            <person name="Tsai I.J."/>
            <person name="Slot J."/>
            <person name="Sipos G."/>
            <person name="Plett J."/>
            <person name="Nagy L.G."/>
            <person name="Grigoriev I.V."/>
        </authorList>
    </citation>
    <scope>NUCLEOTIDE SEQUENCE</scope>
    <source>
        <strain evidence="2">CCBAS 213</strain>
    </source>
</reference>
<keyword evidence="3" id="KW-1185">Reference proteome</keyword>
<proteinExistence type="predicted"/>
<feature type="region of interest" description="Disordered" evidence="1">
    <location>
        <begin position="1"/>
        <end position="128"/>
    </location>
</feature>
<accession>A0AA39J5G5</accession>
<evidence type="ECO:0000313" key="2">
    <source>
        <dbReference type="EMBL" id="KAK0435596.1"/>
    </source>
</evidence>
<gene>
    <name evidence="2" type="ORF">EV420DRAFT_1487911</name>
</gene>
<protein>
    <submittedName>
        <fullName evidence="2">Uncharacterized protein</fullName>
    </submittedName>
</protein>
<dbReference type="EMBL" id="JAUEPS010000145">
    <property type="protein sequence ID" value="KAK0435596.1"/>
    <property type="molecule type" value="Genomic_DNA"/>
</dbReference>
<evidence type="ECO:0000256" key="1">
    <source>
        <dbReference type="SAM" id="MobiDB-lite"/>
    </source>
</evidence>
<dbReference type="Proteomes" id="UP001175211">
    <property type="component" value="Unassembled WGS sequence"/>
</dbReference>
<sequence>MSARTLVSDTHTTETKQESHGKDGIEGDYRRPQDNEPLGPSGPTDRLGPYRCKEAPDIHGTGSPGEARDEADGSTRGPADPVPSCFKAEGRPPASLKPGVQGITTAHIGTEPQSQASGKSVHGCLNQD</sequence>
<feature type="compositionally biased region" description="Polar residues" evidence="1">
    <location>
        <begin position="1"/>
        <end position="10"/>
    </location>
</feature>
<dbReference type="RefSeq" id="XP_060322036.1">
    <property type="nucleotide sequence ID" value="XM_060470582.1"/>
</dbReference>